<proteinExistence type="predicted"/>
<gene>
    <name evidence="1" type="ORF">L1987_66245</name>
</gene>
<sequence length="1128" mass="126743">MDVEKSSLCNCVVNFLLEENYLLSAFELLHELLDDGRDDQAIRLKEFFADPVQFPPDQISRCECVCIENLYLLHLHELVADPQSLLEEKEALEEKLAIRDYESRLAQEDILKLKTELQKKSEARLDESSDAKAKNGSDVQQSRETTVSELGPLKSKERQDLNCAVKEYLLLAGYRLTAMTFYEEVSDQDLDDWQNSSASVPDALRHYYYQYLSSTTEAAEEKFSMLKKNESLVKENDRLKLEKQSLLRSRDLADAQAASLKKSLESLQKDMKEKENLVKDLKQSAEQRKNELSSCKAEITSFKKHMEEAQPTEDTNGDVAGRQTPSLESYKEEIKLLKKEIERLNAAKSVDAQPVGSLNSVVEVPDRKDEVIKLRENDVLPLSTGNPYENSESTESQNETVQDIDDTADKHEEFFKSDDNVITDVTKNSPKDSVVITDNGLPSWPSTPSFEPENKGPGTIQILSDTLPKIVPYVLINHREELLPLMMCAIERHPNSNTRDSLTHTLFNLIKRPDEQQRRIIMDACVTLAKNVGEMRTETELLPQCWEQISHMYEERRLLVAQSCGELAEFVRPEIRDSLILSIVQQLIEDSAIVVREAAARNLALLLPLFPNTDKYFKVEEMMFQLVCDPSGVVVETTIKELVPALLKWGNKLDHILRVLLSHMLSSIECCPPLSGVEDSVESHFHVLGERERWTVDVMLRLLLELLPIVHQISIETCPYPHLLDSVGSSFPSPLLEKYAEGHFLLAVSKRFGGDYLTHIMLPVFLVAVGDDADLTYFPSTSQPKVKDERIAMLCVLPLLLAGVLGSPSKHEVLTDYLRNLLIQSAELEGPSAMQSVDVYNSVRFLCMFEEHHNLVFNILWEMVVSSNMDLKINAAKLLKAIVPYIDAKVASAHVLPALVTLGSEPNLHVLYASIDAFGTVAQNFKTDVIVDKIRVQMDAFLEDGSHEAILAVIRALVIFHLSASQIPSSNMVRRRDRSNAFCEAIRALDATDLSAASVRDLLLPTIQNLLKDTDALDPAHKEALEIIVKDRSGGTFDTFSKVMGSQFGLPTSMTNLFSEGGLLGKRDSVEMPQPQPPPPTNLGEQPKTTLNPPSAAEDTRFRRIMRGGLTDMLRGKTKNNDELSPPH</sequence>
<comment type="caution">
    <text evidence="1">The sequence shown here is derived from an EMBL/GenBank/DDBJ whole genome shotgun (WGS) entry which is preliminary data.</text>
</comment>
<dbReference type="EMBL" id="CM042039">
    <property type="protein sequence ID" value="KAI3726448.1"/>
    <property type="molecule type" value="Genomic_DNA"/>
</dbReference>
<organism evidence="1 2">
    <name type="scientific">Smallanthus sonchifolius</name>
    <dbReference type="NCBI Taxonomy" id="185202"/>
    <lineage>
        <taxon>Eukaryota</taxon>
        <taxon>Viridiplantae</taxon>
        <taxon>Streptophyta</taxon>
        <taxon>Embryophyta</taxon>
        <taxon>Tracheophyta</taxon>
        <taxon>Spermatophyta</taxon>
        <taxon>Magnoliopsida</taxon>
        <taxon>eudicotyledons</taxon>
        <taxon>Gunneridae</taxon>
        <taxon>Pentapetalae</taxon>
        <taxon>asterids</taxon>
        <taxon>campanulids</taxon>
        <taxon>Asterales</taxon>
        <taxon>Asteraceae</taxon>
        <taxon>Asteroideae</taxon>
        <taxon>Heliantheae alliance</taxon>
        <taxon>Millerieae</taxon>
        <taxon>Smallanthus</taxon>
    </lineage>
</organism>
<evidence type="ECO:0000313" key="1">
    <source>
        <dbReference type="EMBL" id="KAI3726448.1"/>
    </source>
</evidence>
<keyword evidence="2" id="KW-1185">Reference proteome</keyword>
<accession>A0ACB9BWR2</accession>
<reference evidence="1 2" key="2">
    <citation type="journal article" date="2022" name="Mol. Ecol. Resour.">
        <title>The genomes of chicory, endive, great burdock and yacon provide insights into Asteraceae paleo-polyploidization history and plant inulin production.</title>
        <authorList>
            <person name="Fan W."/>
            <person name="Wang S."/>
            <person name="Wang H."/>
            <person name="Wang A."/>
            <person name="Jiang F."/>
            <person name="Liu H."/>
            <person name="Zhao H."/>
            <person name="Xu D."/>
            <person name="Zhang Y."/>
        </authorList>
    </citation>
    <scope>NUCLEOTIDE SEQUENCE [LARGE SCALE GENOMIC DNA]</scope>
    <source>
        <strain evidence="2">cv. Yunnan</strain>
        <tissue evidence="1">Leaves</tissue>
    </source>
</reference>
<dbReference type="Proteomes" id="UP001056120">
    <property type="component" value="Linkage Group LG22"/>
</dbReference>
<evidence type="ECO:0000313" key="2">
    <source>
        <dbReference type="Proteomes" id="UP001056120"/>
    </source>
</evidence>
<name>A0ACB9BWR2_9ASTR</name>
<reference evidence="2" key="1">
    <citation type="journal article" date="2022" name="Mol. Ecol. Resour.">
        <title>The genomes of chicory, endive, great burdock and yacon provide insights into Asteraceae palaeo-polyploidization history and plant inulin production.</title>
        <authorList>
            <person name="Fan W."/>
            <person name="Wang S."/>
            <person name="Wang H."/>
            <person name="Wang A."/>
            <person name="Jiang F."/>
            <person name="Liu H."/>
            <person name="Zhao H."/>
            <person name="Xu D."/>
            <person name="Zhang Y."/>
        </authorList>
    </citation>
    <scope>NUCLEOTIDE SEQUENCE [LARGE SCALE GENOMIC DNA]</scope>
    <source>
        <strain evidence="2">cv. Yunnan</strain>
    </source>
</reference>
<protein>
    <submittedName>
        <fullName evidence="1">Uncharacterized protein</fullName>
    </submittedName>
</protein>